<keyword evidence="4 6" id="KW-0472">Membrane</keyword>
<evidence type="ECO:0000256" key="5">
    <source>
        <dbReference type="SAM" id="MobiDB-lite"/>
    </source>
</evidence>
<dbReference type="GO" id="GO:0016874">
    <property type="term" value="F:ligase activity"/>
    <property type="evidence" value="ECO:0007669"/>
    <property type="project" value="UniProtKB-KW"/>
</dbReference>
<dbReference type="InterPro" id="IPR051533">
    <property type="entry name" value="WaaL-like"/>
</dbReference>
<gene>
    <name evidence="8" type="ORF">ESP62_006265</name>
</gene>
<dbReference type="PANTHER" id="PTHR37422">
    <property type="entry name" value="TEICHURONIC ACID BIOSYNTHESIS PROTEIN TUAE"/>
    <property type="match status" value="1"/>
</dbReference>
<feature type="transmembrane region" description="Helical" evidence="6">
    <location>
        <begin position="265"/>
        <end position="289"/>
    </location>
</feature>
<dbReference type="GO" id="GO:0016020">
    <property type="term" value="C:membrane"/>
    <property type="evidence" value="ECO:0007669"/>
    <property type="project" value="UniProtKB-SubCell"/>
</dbReference>
<feature type="transmembrane region" description="Helical" evidence="6">
    <location>
        <begin position="296"/>
        <end position="314"/>
    </location>
</feature>
<keyword evidence="8" id="KW-0436">Ligase</keyword>
<keyword evidence="3 6" id="KW-1133">Transmembrane helix</keyword>
<feature type="transmembrane region" description="Helical" evidence="6">
    <location>
        <begin position="34"/>
        <end position="56"/>
    </location>
</feature>
<comment type="subcellular location">
    <subcellularLocation>
        <location evidence="1">Membrane</location>
        <topology evidence="1">Multi-pass membrane protein</topology>
    </subcellularLocation>
</comment>
<evidence type="ECO:0000259" key="7">
    <source>
        <dbReference type="Pfam" id="PF04932"/>
    </source>
</evidence>
<keyword evidence="2 6" id="KW-0812">Transmembrane</keyword>
<dbReference type="AlphaFoldDB" id="A0A641ASX2"/>
<dbReference type="InterPro" id="IPR007016">
    <property type="entry name" value="O-antigen_ligase-rel_domated"/>
</dbReference>
<dbReference type="Proteomes" id="UP001515100">
    <property type="component" value="Unassembled WGS sequence"/>
</dbReference>
<dbReference type="EMBL" id="SDPP02000001">
    <property type="protein sequence ID" value="KAA1380762.1"/>
    <property type="molecule type" value="Genomic_DNA"/>
</dbReference>
<dbReference type="PANTHER" id="PTHR37422:SF13">
    <property type="entry name" value="LIPOPOLYSACCHARIDE BIOSYNTHESIS PROTEIN PA4999-RELATED"/>
    <property type="match status" value="1"/>
</dbReference>
<reference evidence="8" key="1">
    <citation type="submission" date="2019-09" db="EMBL/GenBank/DDBJ databases">
        <authorList>
            <person name="Li J."/>
        </authorList>
    </citation>
    <scope>NUCLEOTIDE SEQUENCE [LARGE SCALE GENOMIC DNA]</scope>
    <source>
        <strain evidence="8">NRBC 14897</strain>
    </source>
</reference>
<dbReference type="Pfam" id="PF04932">
    <property type="entry name" value="Wzy_C"/>
    <property type="match status" value="1"/>
</dbReference>
<feature type="transmembrane region" description="Helical" evidence="6">
    <location>
        <begin position="136"/>
        <end position="158"/>
    </location>
</feature>
<evidence type="ECO:0000256" key="2">
    <source>
        <dbReference type="ARBA" id="ARBA00022692"/>
    </source>
</evidence>
<keyword evidence="9" id="KW-1185">Reference proteome</keyword>
<protein>
    <submittedName>
        <fullName evidence="8">O-antigen ligase family protein</fullName>
    </submittedName>
</protein>
<feature type="region of interest" description="Disordered" evidence="5">
    <location>
        <begin position="448"/>
        <end position="470"/>
    </location>
</feature>
<evidence type="ECO:0000256" key="6">
    <source>
        <dbReference type="SAM" id="Phobius"/>
    </source>
</evidence>
<evidence type="ECO:0000256" key="3">
    <source>
        <dbReference type="ARBA" id="ARBA00022989"/>
    </source>
</evidence>
<proteinExistence type="predicted"/>
<evidence type="ECO:0000256" key="4">
    <source>
        <dbReference type="ARBA" id="ARBA00023136"/>
    </source>
</evidence>
<dbReference type="OrthoDB" id="4761096at2"/>
<evidence type="ECO:0000313" key="8">
    <source>
        <dbReference type="EMBL" id="KAA1380762.1"/>
    </source>
</evidence>
<feature type="domain" description="O-antigen ligase-related" evidence="7">
    <location>
        <begin position="262"/>
        <end position="387"/>
    </location>
</feature>
<evidence type="ECO:0000313" key="9">
    <source>
        <dbReference type="Proteomes" id="UP001515100"/>
    </source>
</evidence>
<sequence>MSLTSITERLTSITERLTDRLTLGDRAADRLARVVRAVVPPVVVLVMLMVLIPLGLGSTIGAGAALGLVLVLLLLATVGLESSAVVLFGAGFLFAPMNDVKPVAAISFVTVSDVFFFMGVLTLFPLLMTRTFVRQAPFLIGVGGIVAFGLISSALATAPAASLNVLVRLIVGALMLPLVFMLWRPGRGVMTWFAAAYVAGNGISVLQGLATGVVSVEGRYIGLTEHPNILGLISMLAVALVPFLYAEVPSRLRWLVLVGGAVSAYGVWMSGSRAALAGTVVLALVYLMLSRSIEHGLVLFGLSIVPLYLVGRTFSSDTADSSPLGRLRGGGSATLSDIDRENLHAVAIDKFLHHPVLGSGFADASLAHNIYLQVAAAGGIVGVLFFLVIVVSTIRQPLLLLGHLRLLALPAMGYAMVGPLTPLIWDRYIWCVLALPFLVLRPPGRAATSDVGHQTAEPSAAAHRQERVDG</sequence>
<feature type="transmembrane region" description="Helical" evidence="6">
    <location>
        <begin position="398"/>
        <end position="417"/>
    </location>
</feature>
<dbReference type="RefSeq" id="WP_129181545.1">
    <property type="nucleotide sequence ID" value="NZ_JAGIOG010000001.1"/>
</dbReference>
<evidence type="ECO:0000256" key="1">
    <source>
        <dbReference type="ARBA" id="ARBA00004141"/>
    </source>
</evidence>
<accession>A0A641ASX2</accession>
<comment type="caution">
    <text evidence="8">The sequence shown here is derived from an EMBL/GenBank/DDBJ whole genome shotgun (WGS) entry which is preliminary data.</text>
</comment>
<feature type="transmembrane region" description="Helical" evidence="6">
    <location>
        <begin position="62"/>
        <end position="95"/>
    </location>
</feature>
<name>A0A641ASX2_9ACTN</name>
<feature type="transmembrane region" description="Helical" evidence="6">
    <location>
        <begin position="228"/>
        <end position="245"/>
    </location>
</feature>
<feature type="transmembrane region" description="Helical" evidence="6">
    <location>
        <begin position="423"/>
        <end position="440"/>
    </location>
</feature>
<organism evidence="8 9">
    <name type="scientific">Aeromicrobium fastidiosum</name>
    <dbReference type="NCBI Taxonomy" id="52699"/>
    <lineage>
        <taxon>Bacteria</taxon>
        <taxon>Bacillati</taxon>
        <taxon>Actinomycetota</taxon>
        <taxon>Actinomycetes</taxon>
        <taxon>Propionibacteriales</taxon>
        <taxon>Nocardioidaceae</taxon>
        <taxon>Aeromicrobium</taxon>
    </lineage>
</organism>
<feature type="transmembrane region" description="Helical" evidence="6">
    <location>
        <begin position="165"/>
        <end position="183"/>
    </location>
</feature>
<feature type="transmembrane region" description="Helical" evidence="6">
    <location>
        <begin position="189"/>
        <end position="216"/>
    </location>
</feature>
<feature type="transmembrane region" description="Helical" evidence="6">
    <location>
        <begin position="370"/>
        <end position="391"/>
    </location>
</feature>
<feature type="transmembrane region" description="Helical" evidence="6">
    <location>
        <begin position="102"/>
        <end position="124"/>
    </location>
</feature>